<name>A0A835CWR8_APHGI</name>
<dbReference type="EMBL" id="JACMRX010000001">
    <property type="protein sequence ID" value="KAF7996663.1"/>
    <property type="molecule type" value="Genomic_DNA"/>
</dbReference>
<dbReference type="GO" id="GO:0005886">
    <property type="term" value="C:plasma membrane"/>
    <property type="evidence" value="ECO:0007669"/>
    <property type="project" value="UniProtKB-SubCell"/>
</dbReference>
<feature type="chain" id="PRO_5032415253" description="Ionotropic glutamate receptor L-glutamate and glycine-binding domain-containing protein" evidence="13">
    <location>
        <begin position="20"/>
        <end position="635"/>
    </location>
</feature>
<dbReference type="Pfam" id="PF10613">
    <property type="entry name" value="Lig_chan-Glu_bd"/>
    <property type="match status" value="1"/>
</dbReference>
<evidence type="ECO:0000256" key="8">
    <source>
        <dbReference type="ARBA" id="ARBA00023170"/>
    </source>
</evidence>
<evidence type="ECO:0000256" key="7">
    <source>
        <dbReference type="ARBA" id="ARBA00023136"/>
    </source>
</evidence>
<dbReference type="PANTHER" id="PTHR42643">
    <property type="entry name" value="IONOTROPIC RECEPTOR 20A-RELATED"/>
    <property type="match status" value="1"/>
</dbReference>
<evidence type="ECO:0000256" key="12">
    <source>
        <dbReference type="SAM" id="Phobius"/>
    </source>
</evidence>
<evidence type="ECO:0000256" key="1">
    <source>
        <dbReference type="ARBA" id="ARBA00004651"/>
    </source>
</evidence>
<evidence type="ECO:0000259" key="14">
    <source>
        <dbReference type="Pfam" id="PF10613"/>
    </source>
</evidence>
<evidence type="ECO:0000313" key="15">
    <source>
        <dbReference type="EMBL" id="KAF7996663.1"/>
    </source>
</evidence>
<evidence type="ECO:0000313" key="16">
    <source>
        <dbReference type="Proteomes" id="UP000639338"/>
    </source>
</evidence>
<evidence type="ECO:0000256" key="2">
    <source>
        <dbReference type="ARBA" id="ARBA00022448"/>
    </source>
</evidence>
<feature type="signal peptide" evidence="13">
    <location>
        <begin position="1"/>
        <end position="19"/>
    </location>
</feature>
<evidence type="ECO:0000256" key="13">
    <source>
        <dbReference type="SAM" id="SignalP"/>
    </source>
</evidence>
<keyword evidence="10" id="KW-1071">Ligand-gated ion channel</keyword>
<keyword evidence="11" id="KW-0407">Ion channel</keyword>
<keyword evidence="7 12" id="KW-0472">Membrane</keyword>
<proteinExistence type="predicted"/>
<keyword evidence="4 12" id="KW-0812">Transmembrane</keyword>
<keyword evidence="2" id="KW-0813">Transport</keyword>
<organism evidence="15 16">
    <name type="scientific">Aphidius gifuensis</name>
    <name type="common">Parasitoid wasp</name>
    <dbReference type="NCBI Taxonomy" id="684658"/>
    <lineage>
        <taxon>Eukaryota</taxon>
        <taxon>Metazoa</taxon>
        <taxon>Ecdysozoa</taxon>
        <taxon>Arthropoda</taxon>
        <taxon>Hexapoda</taxon>
        <taxon>Insecta</taxon>
        <taxon>Pterygota</taxon>
        <taxon>Neoptera</taxon>
        <taxon>Endopterygota</taxon>
        <taxon>Hymenoptera</taxon>
        <taxon>Apocrita</taxon>
        <taxon>Ichneumonoidea</taxon>
        <taxon>Braconidae</taxon>
        <taxon>Aphidiinae</taxon>
        <taxon>Aphidius</taxon>
    </lineage>
</organism>
<evidence type="ECO:0000256" key="3">
    <source>
        <dbReference type="ARBA" id="ARBA00022475"/>
    </source>
</evidence>
<sequence>MYKFYCVFLAIVSAAIVSAGKEKIMLNLKKESWISDNDFKAIIKLSFPFSLCCNAYVKGKTLGVDVLFNQFIKNFKYEYTVQSLSYDCHAYFGLASSENDMMNKVKERVPTSISTTELLLIIDDKITSNSSILDVSIYKNSNVNIISRSGYWTLSENYLFPRVFKKVKRLKELRHKRGIVDLQGRQLQVAAFYNPPFCYLSTTINQTINKIDGEFFLANDDRELDGIETKLFLLMSKRLNFTWKIRKPNHYFRYGRPNGSNWEGGMIGQLFRNEIDFAFSGIWLKHDQYQYVNLTEPWYQLLIHYLVPRPRPQTSIWALTRPFTIEVWLLLIVVIIIQSINITIKARINQRVPKKFKSFILTITELLNIGSWSPLGTYGLRLQIHLWHVYGILIVTAYSSSLASRLTTPDYEPRIDTIQQFIDKNLTWGREAPVPNFDDYFNLRDPYAGKFPDKFTIDIDEEDRHVKIKKGNYAIIGRIVQGIFFPENHIRDADLKNYRVMKQEVGDYYATFAVQPWLLHSINKMVLWLRECGFTKYHLTNVIHRRTSLSLRNVLEEHDIKNNEGARVLILKPLIAGFGFFLIGLFISTLVLIYELRKKYPTISIFKTIKIMLNKKKFKKQKQYKHKSNIIIKKI</sequence>
<evidence type="ECO:0000256" key="9">
    <source>
        <dbReference type="ARBA" id="ARBA00023180"/>
    </source>
</evidence>
<protein>
    <recommendedName>
        <fullName evidence="14">Ionotropic glutamate receptor L-glutamate and glycine-binding domain-containing protein</fullName>
    </recommendedName>
</protein>
<dbReference type="PANTHER" id="PTHR42643:SF24">
    <property type="entry name" value="IONOTROPIC RECEPTOR 60A"/>
    <property type="match status" value="1"/>
</dbReference>
<keyword evidence="6" id="KW-0406">Ion transport</keyword>
<dbReference type="GO" id="GO:0015276">
    <property type="term" value="F:ligand-gated monoatomic ion channel activity"/>
    <property type="evidence" value="ECO:0007669"/>
    <property type="project" value="InterPro"/>
</dbReference>
<evidence type="ECO:0000256" key="11">
    <source>
        <dbReference type="ARBA" id="ARBA00023303"/>
    </source>
</evidence>
<keyword evidence="13" id="KW-0732">Signal</keyword>
<dbReference type="InterPro" id="IPR019594">
    <property type="entry name" value="Glu/Gly-bd"/>
</dbReference>
<keyword evidence="9" id="KW-0325">Glycoprotein</keyword>
<gene>
    <name evidence="15" type="ORF">HCN44_002309</name>
</gene>
<comment type="caution">
    <text evidence="15">The sequence shown here is derived from an EMBL/GenBank/DDBJ whole genome shotgun (WGS) entry which is preliminary data.</text>
</comment>
<evidence type="ECO:0000256" key="5">
    <source>
        <dbReference type="ARBA" id="ARBA00022989"/>
    </source>
</evidence>
<keyword evidence="8" id="KW-0675">Receptor</keyword>
<dbReference type="Proteomes" id="UP000639338">
    <property type="component" value="Unassembled WGS sequence"/>
</dbReference>
<feature type="domain" description="Ionotropic glutamate receptor L-glutamate and glycine-binding" evidence="14">
    <location>
        <begin position="219"/>
        <end position="310"/>
    </location>
</feature>
<dbReference type="InterPro" id="IPR052192">
    <property type="entry name" value="Insect_Ionotropic_Sensory_Rcpt"/>
</dbReference>
<evidence type="ECO:0000256" key="4">
    <source>
        <dbReference type="ARBA" id="ARBA00022692"/>
    </source>
</evidence>
<reference evidence="15 16" key="1">
    <citation type="submission" date="2020-08" db="EMBL/GenBank/DDBJ databases">
        <title>Aphidius gifuensis genome sequencing and assembly.</title>
        <authorList>
            <person name="Du Z."/>
        </authorList>
    </citation>
    <scope>NUCLEOTIDE SEQUENCE [LARGE SCALE GENOMIC DNA]</scope>
    <source>
        <strain evidence="15">YNYX2018</strain>
        <tissue evidence="15">Adults</tissue>
    </source>
</reference>
<accession>A0A835CWR8</accession>
<keyword evidence="3" id="KW-1003">Cell membrane</keyword>
<keyword evidence="16" id="KW-1185">Reference proteome</keyword>
<dbReference type="SUPFAM" id="SSF53850">
    <property type="entry name" value="Periplasmic binding protein-like II"/>
    <property type="match status" value="1"/>
</dbReference>
<dbReference type="Gene3D" id="3.40.190.10">
    <property type="entry name" value="Periplasmic binding protein-like II"/>
    <property type="match status" value="1"/>
</dbReference>
<comment type="subcellular location">
    <subcellularLocation>
        <location evidence="1">Cell membrane</location>
        <topology evidence="1">Multi-pass membrane protein</topology>
    </subcellularLocation>
</comment>
<dbReference type="OrthoDB" id="8182981at2759"/>
<evidence type="ECO:0000256" key="10">
    <source>
        <dbReference type="ARBA" id="ARBA00023286"/>
    </source>
</evidence>
<feature type="transmembrane region" description="Helical" evidence="12">
    <location>
        <begin position="574"/>
        <end position="594"/>
    </location>
</feature>
<evidence type="ECO:0000256" key="6">
    <source>
        <dbReference type="ARBA" id="ARBA00023065"/>
    </source>
</evidence>
<keyword evidence="5 12" id="KW-1133">Transmembrane helix</keyword>
<dbReference type="AlphaFoldDB" id="A0A835CWR8"/>
<dbReference type="Gene3D" id="1.10.287.70">
    <property type="match status" value="1"/>
</dbReference>